<organism evidence="1 2">
    <name type="scientific">Crepidotus variabilis</name>
    <dbReference type="NCBI Taxonomy" id="179855"/>
    <lineage>
        <taxon>Eukaryota</taxon>
        <taxon>Fungi</taxon>
        <taxon>Dikarya</taxon>
        <taxon>Basidiomycota</taxon>
        <taxon>Agaricomycotina</taxon>
        <taxon>Agaricomycetes</taxon>
        <taxon>Agaricomycetidae</taxon>
        <taxon>Agaricales</taxon>
        <taxon>Agaricineae</taxon>
        <taxon>Crepidotaceae</taxon>
        <taxon>Crepidotus</taxon>
    </lineage>
</organism>
<proteinExistence type="predicted"/>
<name>A0A9P6JJE8_9AGAR</name>
<dbReference type="AlphaFoldDB" id="A0A9P6JJE8"/>
<sequence>MSTVSQVGVTFQPSLDSTIPITASFSDSIGSNSELPGRERVHYIEDGEPTLAHARALLANRRVIIATDGPGWIVVMIICWCTLLTKVGIRISQHPNTTDFPNSGPPAFQLIPALFHSH</sequence>
<accession>A0A9P6JJE8</accession>
<protein>
    <submittedName>
        <fullName evidence="1">Uncharacterized protein</fullName>
    </submittedName>
</protein>
<keyword evidence="2" id="KW-1185">Reference proteome</keyword>
<reference evidence="1" key="1">
    <citation type="submission" date="2020-11" db="EMBL/GenBank/DDBJ databases">
        <authorList>
            <consortium name="DOE Joint Genome Institute"/>
            <person name="Ahrendt S."/>
            <person name="Riley R."/>
            <person name="Andreopoulos W."/>
            <person name="Labutti K."/>
            <person name="Pangilinan J."/>
            <person name="Ruiz-Duenas F.J."/>
            <person name="Barrasa J.M."/>
            <person name="Sanchez-Garcia M."/>
            <person name="Camarero S."/>
            <person name="Miyauchi S."/>
            <person name="Serrano A."/>
            <person name="Linde D."/>
            <person name="Babiker R."/>
            <person name="Drula E."/>
            <person name="Ayuso-Fernandez I."/>
            <person name="Pacheco R."/>
            <person name="Padilla G."/>
            <person name="Ferreira P."/>
            <person name="Barriuso J."/>
            <person name="Kellner H."/>
            <person name="Castanera R."/>
            <person name="Alfaro M."/>
            <person name="Ramirez L."/>
            <person name="Pisabarro A.G."/>
            <person name="Kuo A."/>
            <person name="Tritt A."/>
            <person name="Lipzen A."/>
            <person name="He G."/>
            <person name="Yan M."/>
            <person name="Ng V."/>
            <person name="Cullen D."/>
            <person name="Martin F."/>
            <person name="Rosso M.-N."/>
            <person name="Henrissat B."/>
            <person name="Hibbett D."/>
            <person name="Martinez A.T."/>
            <person name="Grigoriev I.V."/>
        </authorList>
    </citation>
    <scope>NUCLEOTIDE SEQUENCE</scope>
    <source>
        <strain evidence="1">CBS 506.95</strain>
    </source>
</reference>
<dbReference type="Proteomes" id="UP000807306">
    <property type="component" value="Unassembled WGS sequence"/>
</dbReference>
<evidence type="ECO:0000313" key="2">
    <source>
        <dbReference type="Proteomes" id="UP000807306"/>
    </source>
</evidence>
<dbReference type="EMBL" id="MU157928">
    <property type="protein sequence ID" value="KAF9522978.1"/>
    <property type="molecule type" value="Genomic_DNA"/>
</dbReference>
<gene>
    <name evidence="1" type="ORF">CPB83DRAFT_899170</name>
</gene>
<evidence type="ECO:0000313" key="1">
    <source>
        <dbReference type="EMBL" id="KAF9522978.1"/>
    </source>
</evidence>
<comment type="caution">
    <text evidence="1">The sequence shown here is derived from an EMBL/GenBank/DDBJ whole genome shotgun (WGS) entry which is preliminary data.</text>
</comment>